<dbReference type="STRING" id="279113.CPter91_2632"/>
<dbReference type="Gene3D" id="3.40.50.1820">
    <property type="entry name" value="alpha/beta hydrolase"/>
    <property type="match status" value="1"/>
</dbReference>
<dbReference type="Proteomes" id="UP000074561">
    <property type="component" value="Chromosome"/>
</dbReference>
<feature type="region of interest" description="Disordered" evidence="1">
    <location>
        <begin position="585"/>
        <end position="619"/>
    </location>
</feature>
<dbReference type="AlphaFoldDB" id="A0A127Q5R7"/>
<feature type="region of interest" description="Disordered" evidence="1">
    <location>
        <begin position="358"/>
        <end position="377"/>
    </location>
</feature>
<organism evidence="2 3">
    <name type="scientific">Collimonas pratensis</name>
    <dbReference type="NCBI Taxonomy" id="279113"/>
    <lineage>
        <taxon>Bacteria</taxon>
        <taxon>Pseudomonadati</taxon>
        <taxon>Pseudomonadota</taxon>
        <taxon>Betaproteobacteria</taxon>
        <taxon>Burkholderiales</taxon>
        <taxon>Oxalobacteraceae</taxon>
        <taxon>Collimonas</taxon>
    </lineage>
</organism>
<name>A0A127Q5R7_9BURK</name>
<feature type="compositionally biased region" description="Low complexity" evidence="1">
    <location>
        <begin position="596"/>
        <end position="619"/>
    </location>
</feature>
<dbReference type="EMBL" id="CP013234">
    <property type="protein sequence ID" value="AMP04982.1"/>
    <property type="molecule type" value="Genomic_DNA"/>
</dbReference>
<proteinExistence type="predicted"/>
<dbReference type="PATRIC" id="fig|279113.9.peg.2597"/>
<dbReference type="InterPro" id="IPR029058">
    <property type="entry name" value="AB_hydrolase_fold"/>
</dbReference>
<evidence type="ECO:0000256" key="1">
    <source>
        <dbReference type="SAM" id="MobiDB-lite"/>
    </source>
</evidence>
<sequence>MSEPVLPEATRRLTLQFDQNGEPTYATVCSPKSFKSRSLAVVPPRHVIPVIFVPGVMGTNLCGNENAKTPNAPAWRPPNGTLAGLGEVRRRIRQQPKDRQMQMIPETTKVDASGKISIPKGIDTLTEEEARRRGWGEIHWDSYGKILTELERSLNDLYINPGVENPTPMKVWDLAKTLKKGKSGKEEDILKVWNPIKGDASPLTDDEFTRMNDYYYPVWACGYNWLESNEKSAQLLVKRIKEALDWYSSTKYFIPEGKVIVLTHSMGGMVTRRASQLIEGQILGVVNSVQPVGGAPVVYRRFRAGTEVGGMFDIEGAALSTIIGWDAADITCVMANSSGPMELLPTKHYPSKWLRMERQGDSTGESPQTPDPSDVFAKSMQKDRHPLFSLPISNPYSEIYARTAQEVWWGMIDETLIDPADVAKDRKITPIKMHRTALKDAENFHDTVELHCHPNTYAHYGADAKQDSFGSVHWVTSADIPSDVREGLTGLTSREWNKTGKAAVGSENDGITFKLENKVKPQNDDDPNAGDATVPYLSAALVGEEATHVFKMKGFDHAASYKSDDVIENVLYCLGKIIQGAIPAKDLPQNKGETCPAPAAAPASDSPESDSQSSPASAS</sequence>
<accession>A0A127Q5R7</accession>
<dbReference type="RefSeq" id="WP_205631681.1">
    <property type="nucleotide sequence ID" value="NZ_CP013234.1"/>
</dbReference>
<reference evidence="2 3" key="1">
    <citation type="submission" date="2015-11" db="EMBL/GenBank/DDBJ databases">
        <title>Exploring the genomic traits of fungus-feeding bacterial genus Collimonas.</title>
        <authorList>
            <person name="Song C."/>
            <person name="Schmidt R."/>
            <person name="de Jager V."/>
            <person name="Krzyzanowska D."/>
            <person name="Jongedijk E."/>
            <person name="Cankar K."/>
            <person name="Beekwilder J."/>
            <person name="van Veen A."/>
            <person name="de Boer W."/>
            <person name="van Veen J.A."/>
            <person name="Garbeva P."/>
        </authorList>
    </citation>
    <scope>NUCLEOTIDE SEQUENCE [LARGE SCALE GENOMIC DNA]</scope>
    <source>
        <strain evidence="2 3">Ter91</strain>
    </source>
</reference>
<evidence type="ECO:0000313" key="3">
    <source>
        <dbReference type="Proteomes" id="UP000074561"/>
    </source>
</evidence>
<dbReference type="KEGG" id="cpra:CPter91_2632"/>
<evidence type="ECO:0000313" key="2">
    <source>
        <dbReference type="EMBL" id="AMP04982.1"/>
    </source>
</evidence>
<protein>
    <submittedName>
        <fullName evidence="2">PGAP1-like family protein</fullName>
    </submittedName>
</protein>
<dbReference type="SUPFAM" id="SSF53474">
    <property type="entry name" value="alpha/beta-Hydrolases"/>
    <property type="match status" value="1"/>
</dbReference>
<gene>
    <name evidence="2" type="ORF">CPter91_2632</name>
</gene>